<dbReference type="Pfam" id="PF07534">
    <property type="entry name" value="TLD"/>
    <property type="match status" value="1"/>
</dbReference>
<organism evidence="7 8">
    <name type="scientific">Maudiozyma humilis</name>
    <name type="common">Sour dough yeast</name>
    <name type="synonym">Kazachstania humilis</name>
    <dbReference type="NCBI Taxonomy" id="51915"/>
    <lineage>
        <taxon>Eukaryota</taxon>
        <taxon>Fungi</taxon>
        <taxon>Dikarya</taxon>
        <taxon>Ascomycota</taxon>
        <taxon>Saccharomycotina</taxon>
        <taxon>Saccharomycetes</taxon>
        <taxon>Saccharomycetales</taxon>
        <taxon>Saccharomycetaceae</taxon>
        <taxon>Maudiozyma</taxon>
    </lineage>
</organism>
<sequence>MVFGVKDALYKLGRTLTSTDEVLPNTPDSRNTTPNPPELYHTATDSNLFANSNPNDFDDMDMLPPVNLKGYLPTTKNRLLTVEMCDEIRSLMPTRIQLYNDWHLLYSLEQHGASLHTLYNNITPDDDVNRRIGYVIVIKDRQNGIFGAYANDPWLPHENKRFYGNGECFLWKLEKVPELVIKESADNTLQRTQTEHRKWQFVGYPYTGLNEFAIYCTSEFLSMGAGDGHYGLWCDSSLLRGVSYPCDTFGNETLSKEGPKFHINGVEIWRVG</sequence>
<dbReference type="PANTHER" id="PTHR23354:SF62">
    <property type="entry name" value="MUSTARD, ISOFORM V"/>
    <property type="match status" value="1"/>
</dbReference>
<keyword evidence="3" id="KW-0496">Mitochondrion</keyword>
<evidence type="ECO:0000256" key="1">
    <source>
        <dbReference type="ARBA" id="ARBA00004173"/>
    </source>
</evidence>
<comment type="caution">
    <text evidence="7">The sequence shown here is derived from an EMBL/GenBank/DDBJ whole genome shotgun (WGS) entry which is preliminary data.</text>
</comment>
<dbReference type="PANTHER" id="PTHR23354">
    <property type="entry name" value="NUCLEOLAR PROTEIN 7/ESTROGEN RECEPTOR COACTIVATOR-RELATED"/>
    <property type="match status" value="1"/>
</dbReference>
<evidence type="ECO:0000256" key="3">
    <source>
        <dbReference type="ARBA" id="ARBA00023128"/>
    </source>
</evidence>
<dbReference type="GO" id="GO:0005634">
    <property type="term" value="C:nucleus"/>
    <property type="evidence" value="ECO:0007669"/>
    <property type="project" value="TreeGrafter"/>
</dbReference>
<keyword evidence="8" id="KW-1185">Reference proteome</keyword>
<dbReference type="EMBL" id="BTGD01000006">
    <property type="protein sequence ID" value="GMM55872.1"/>
    <property type="molecule type" value="Genomic_DNA"/>
</dbReference>
<comment type="similarity">
    <text evidence="2">Belongs to the OXR1 family.</text>
</comment>
<evidence type="ECO:0000259" key="6">
    <source>
        <dbReference type="PROSITE" id="PS51886"/>
    </source>
</evidence>
<dbReference type="AlphaFoldDB" id="A0AAV5RXQ7"/>
<reference evidence="7 8" key="1">
    <citation type="journal article" date="2023" name="Elife">
        <title>Identification of key yeast species and microbe-microbe interactions impacting larval growth of Drosophila in the wild.</title>
        <authorList>
            <person name="Mure A."/>
            <person name="Sugiura Y."/>
            <person name="Maeda R."/>
            <person name="Honda K."/>
            <person name="Sakurai N."/>
            <person name="Takahashi Y."/>
            <person name="Watada M."/>
            <person name="Katoh T."/>
            <person name="Gotoh A."/>
            <person name="Gotoh Y."/>
            <person name="Taniguchi I."/>
            <person name="Nakamura K."/>
            <person name="Hayashi T."/>
            <person name="Katayama T."/>
            <person name="Uemura T."/>
            <person name="Hattori Y."/>
        </authorList>
    </citation>
    <scope>NUCLEOTIDE SEQUENCE [LARGE SCALE GENOMIC DNA]</scope>
    <source>
        <strain evidence="7 8">KH-74</strain>
    </source>
</reference>
<protein>
    <recommendedName>
        <fullName evidence="4">Oxidation resistance protein 1</fullName>
    </recommendedName>
</protein>
<accession>A0AAV5RXQ7</accession>
<feature type="region of interest" description="Disordered" evidence="5">
    <location>
        <begin position="19"/>
        <end position="42"/>
    </location>
</feature>
<dbReference type="GO" id="GO:0005739">
    <property type="term" value="C:mitochondrion"/>
    <property type="evidence" value="ECO:0007669"/>
    <property type="project" value="UniProtKB-SubCell"/>
</dbReference>
<gene>
    <name evidence="7" type="ORF">DAKH74_024880</name>
</gene>
<dbReference type="SMART" id="SM00584">
    <property type="entry name" value="TLDc"/>
    <property type="match status" value="1"/>
</dbReference>
<dbReference type="GO" id="GO:0006979">
    <property type="term" value="P:response to oxidative stress"/>
    <property type="evidence" value="ECO:0007669"/>
    <property type="project" value="TreeGrafter"/>
</dbReference>
<feature type="domain" description="TLDc" evidence="6">
    <location>
        <begin position="78"/>
        <end position="272"/>
    </location>
</feature>
<evidence type="ECO:0000256" key="5">
    <source>
        <dbReference type="SAM" id="MobiDB-lite"/>
    </source>
</evidence>
<dbReference type="Proteomes" id="UP001377567">
    <property type="component" value="Unassembled WGS sequence"/>
</dbReference>
<feature type="compositionally biased region" description="Polar residues" evidence="5">
    <location>
        <begin position="19"/>
        <end position="33"/>
    </location>
</feature>
<evidence type="ECO:0000313" key="8">
    <source>
        <dbReference type="Proteomes" id="UP001377567"/>
    </source>
</evidence>
<proteinExistence type="inferred from homology"/>
<dbReference type="InterPro" id="IPR006571">
    <property type="entry name" value="TLDc_dom"/>
</dbReference>
<evidence type="ECO:0000256" key="2">
    <source>
        <dbReference type="ARBA" id="ARBA00009540"/>
    </source>
</evidence>
<name>A0AAV5RXQ7_MAUHU</name>
<dbReference type="PROSITE" id="PS51886">
    <property type="entry name" value="TLDC"/>
    <property type="match status" value="1"/>
</dbReference>
<evidence type="ECO:0000313" key="7">
    <source>
        <dbReference type="EMBL" id="GMM55872.1"/>
    </source>
</evidence>
<evidence type="ECO:0000256" key="4">
    <source>
        <dbReference type="ARBA" id="ARBA00040604"/>
    </source>
</evidence>
<comment type="subcellular location">
    <subcellularLocation>
        <location evidence="1">Mitochondrion</location>
    </subcellularLocation>
</comment>